<comment type="subcellular location">
    <subcellularLocation>
        <location evidence="1">Nucleus</location>
    </subcellularLocation>
</comment>
<dbReference type="GO" id="GO:0003682">
    <property type="term" value="F:chromatin binding"/>
    <property type="evidence" value="ECO:0007669"/>
    <property type="project" value="TreeGrafter"/>
</dbReference>
<keyword evidence="8" id="KW-0804">Transcription</keyword>
<evidence type="ECO:0000256" key="1">
    <source>
        <dbReference type="ARBA" id="ARBA00004123"/>
    </source>
</evidence>
<feature type="region of interest" description="Disordered" evidence="10">
    <location>
        <begin position="115"/>
        <end position="149"/>
    </location>
</feature>
<protein>
    <recommendedName>
        <fullName evidence="2">Menin</fullName>
    </recommendedName>
</protein>
<name>A0A448XI52_9PLAT</name>
<accession>A0A448XI52</accession>
<keyword evidence="3" id="KW-0678">Repressor</keyword>
<evidence type="ECO:0000256" key="6">
    <source>
        <dbReference type="ARBA" id="ARBA00023015"/>
    </source>
</evidence>
<gene>
    <name evidence="11" type="ORF">PXEA_LOCUS30432</name>
</gene>
<dbReference type="GO" id="GO:0045786">
    <property type="term" value="P:negative regulation of cell cycle"/>
    <property type="evidence" value="ECO:0007669"/>
    <property type="project" value="TreeGrafter"/>
</dbReference>
<evidence type="ECO:0000256" key="7">
    <source>
        <dbReference type="ARBA" id="ARBA00023125"/>
    </source>
</evidence>
<keyword evidence="5" id="KW-0156">Chromatin regulator</keyword>
<evidence type="ECO:0000256" key="2">
    <source>
        <dbReference type="ARBA" id="ARBA00021162"/>
    </source>
</evidence>
<dbReference type="OrthoDB" id="5962932at2759"/>
<dbReference type="Proteomes" id="UP000784294">
    <property type="component" value="Unassembled WGS sequence"/>
</dbReference>
<evidence type="ECO:0000256" key="5">
    <source>
        <dbReference type="ARBA" id="ARBA00022853"/>
    </source>
</evidence>
<reference evidence="11" key="1">
    <citation type="submission" date="2018-11" db="EMBL/GenBank/DDBJ databases">
        <authorList>
            <consortium name="Pathogen Informatics"/>
        </authorList>
    </citation>
    <scope>NUCLEOTIDE SEQUENCE</scope>
</reference>
<dbReference type="PANTHER" id="PTHR12693:SF3">
    <property type="entry name" value="MENIN"/>
    <property type="match status" value="1"/>
</dbReference>
<dbReference type="AlphaFoldDB" id="A0A448XI52"/>
<dbReference type="EMBL" id="CAAALY010253709">
    <property type="protein sequence ID" value="VEL36992.1"/>
    <property type="molecule type" value="Genomic_DNA"/>
</dbReference>
<comment type="caution">
    <text evidence="11">The sequence shown here is derived from an EMBL/GenBank/DDBJ whole genome shotgun (WGS) entry which is preliminary data.</text>
</comment>
<evidence type="ECO:0000313" key="11">
    <source>
        <dbReference type="EMBL" id="VEL36992.1"/>
    </source>
</evidence>
<dbReference type="GO" id="GO:0006325">
    <property type="term" value="P:chromatin organization"/>
    <property type="evidence" value="ECO:0007669"/>
    <property type="project" value="UniProtKB-KW"/>
</dbReference>
<dbReference type="GO" id="GO:0000976">
    <property type="term" value="F:transcription cis-regulatory region binding"/>
    <property type="evidence" value="ECO:0007669"/>
    <property type="project" value="TreeGrafter"/>
</dbReference>
<dbReference type="GO" id="GO:0008285">
    <property type="term" value="P:negative regulation of cell population proliferation"/>
    <property type="evidence" value="ECO:0007669"/>
    <property type="project" value="TreeGrafter"/>
</dbReference>
<evidence type="ECO:0000256" key="8">
    <source>
        <dbReference type="ARBA" id="ARBA00023163"/>
    </source>
</evidence>
<dbReference type="PANTHER" id="PTHR12693">
    <property type="entry name" value="MENIN"/>
    <property type="match status" value="1"/>
</dbReference>
<feature type="compositionally biased region" description="Low complexity" evidence="10">
    <location>
        <begin position="126"/>
        <end position="149"/>
    </location>
</feature>
<evidence type="ECO:0000313" key="12">
    <source>
        <dbReference type="Proteomes" id="UP000784294"/>
    </source>
</evidence>
<evidence type="ECO:0000256" key="3">
    <source>
        <dbReference type="ARBA" id="ARBA00022491"/>
    </source>
</evidence>
<evidence type="ECO:0000256" key="9">
    <source>
        <dbReference type="ARBA" id="ARBA00023242"/>
    </source>
</evidence>
<dbReference type="Pfam" id="PF05053">
    <property type="entry name" value="Menin"/>
    <property type="match status" value="2"/>
</dbReference>
<evidence type="ECO:0000256" key="10">
    <source>
        <dbReference type="SAM" id="MobiDB-lite"/>
    </source>
</evidence>
<proteinExistence type="predicted"/>
<keyword evidence="9" id="KW-0539">Nucleus</keyword>
<dbReference type="GO" id="GO:0000785">
    <property type="term" value="C:chromatin"/>
    <property type="evidence" value="ECO:0007669"/>
    <property type="project" value="TreeGrafter"/>
</dbReference>
<sequence length="215" mass="23602">MVELKQRLLWLLYDLGLLSRYPLGLTNLADLEDSFPTLGRPAPSLSTPPLSDNQPVIQLPTRSIPSHISPTPSSGTASEYTQGLLDTANIQFFTSYFPFERRAYPLYRQPDPATSPIRAAHSGHFSSPANSPSPLASSSSPLLASPSPFHPASNSVSPSTCPALALYHEAVRVDLTYYDNQHVYPYTCLAGYYLRHGNRRGALRHWAHAAQVIGQ</sequence>
<keyword evidence="6" id="KW-0805">Transcription regulation</keyword>
<dbReference type="GO" id="GO:0000403">
    <property type="term" value="F:Y-form DNA binding"/>
    <property type="evidence" value="ECO:0007669"/>
    <property type="project" value="TreeGrafter"/>
</dbReference>
<keyword evidence="4" id="KW-0597">Phosphoprotein</keyword>
<dbReference type="GO" id="GO:0006357">
    <property type="term" value="P:regulation of transcription by RNA polymerase II"/>
    <property type="evidence" value="ECO:0007669"/>
    <property type="project" value="TreeGrafter"/>
</dbReference>
<evidence type="ECO:0000256" key="4">
    <source>
        <dbReference type="ARBA" id="ARBA00022553"/>
    </source>
</evidence>
<dbReference type="InterPro" id="IPR007747">
    <property type="entry name" value="Menin"/>
</dbReference>
<organism evidence="11 12">
    <name type="scientific">Protopolystoma xenopodis</name>
    <dbReference type="NCBI Taxonomy" id="117903"/>
    <lineage>
        <taxon>Eukaryota</taxon>
        <taxon>Metazoa</taxon>
        <taxon>Spiralia</taxon>
        <taxon>Lophotrochozoa</taxon>
        <taxon>Platyhelminthes</taxon>
        <taxon>Monogenea</taxon>
        <taxon>Polyopisthocotylea</taxon>
        <taxon>Polystomatidea</taxon>
        <taxon>Polystomatidae</taxon>
        <taxon>Protopolystoma</taxon>
    </lineage>
</organism>
<dbReference type="GO" id="GO:0035097">
    <property type="term" value="C:histone methyltransferase complex"/>
    <property type="evidence" value="ECO:0007669"/>
    <property type="project" value="TreeGrafter"/>
</dbReference>
<keyword evidence="7" id="KW-0238">DNA-binding</keyword>
<keyword evidence="12" id="KW-1185">Reference proteome</keyword>